<accession>A0A0E0L7G8</accession>
<reference evidence="2" key="1">
    <citation type="submission" date="2015-04" db="UniProtKB">
        <authorList>
            <consortium name="EnsemblPlants"/>
        </authorList>
    </citation>
    <scope>IDENTIFICATION</scope>
</reference>
<keyword evidence="3" id="KW-1185">Reference proteome</keyword>
<sequence length="69" mass="7077">MAAAAQPACSHGVVRSCPLLSSPSIPRGNRGTCSSRGESSSPTLPFPPQRSIPAKSGERRSGDSRGNRG</sequence>
<feature type="compositionally biased region" description="Polar residues" evidence="1">
    <location>
        <begin position="31"/>
        <end position="43"/>
    </location>
</feature>
<dbReference type="Proteomes" id="UP000026962">
    <property type="component" value="Chromosome 6"/>
</dbReference>
<name>A0A0E0L7G8_ORYPU</name>
<organism evidence="2">
    <name type="scientific">Oryza punctata</name>
    <name type="common">Red rice</name>
    <dbReference type="NCBI Taxonomy" id="4537"/>
    <lineage>
        <taxon>Eukaryota</taxon>
        <taxon>Viridiplantae</taxon>
        <taxon>Streptophyta</taxon>
        <taxon>Embryophyta</taxon>
        <taxon>Tracheophyta</taxon>
        <taxon>Spermatophyta</taxon>
        <taxon>Magnoliopsida</taxon>
        <taxon>Liliopsida</taxon>
        <taxon>Poales</taxon>
        <taxon>Poaceae</taxon>
        <taxon>BOP clade</taxon>
        <taxon>Oryzoideae</taxon>
        <taxon>Oryzeae</taxon>
        <taxon>Oryzinae</taxon>
        <taxon>Oryza</taxon>
    </lineage>
</organism>
<evidence type="ECO:0000313" key="2">
    <source>
        <dbReference type="EnsemblPlants" id="OPUNC06G02120.1"/>
    </source>
</evidence>
<dbReference type="EnsemblPlants" id="OPUNC06G02120.1">
    <property type="protein sequence ID" value="OPUNC06G02120.1"/>
    <property type="gene ID" value="OPUNC06G02120"/>
</dbReference>
<evidence type="ECO:0000256" key="1">
    <source>
        <dbReference type="SAM" id="MobiDB-lite"/>
    </source>
</evidence>
<dbReference type="Gramene" id="OPUNC06G02120.1">
    <property type="protein sequence ID" value="OPUNC06G02120.1"/>
    <property type="gene ID" value="OPUNC06G02120"/>
</dbReference>
<feature type="compositionally biased region" description="Basic and acidic residues" evidence="1">
    <location>
        <begin position="56"/>
        <end position="69"/>
    </location>
</feature>
<dbReference type="AlphaFoldDB" id="A0A0E0L7G8"/>
<evidence type="ECO:0000313" key="3">
    <source>
        <dbReference type="Proteomes" id="UP000026962"/>
    </source>
</evidence>
<proteinExistence type="predicted"/>
<protein>
    <submittedName>
        <fullName evidence="2">Uncharacterized protein</fullName>
    </submittedName>
</protein>
<dbReference type="HOGENOM" id="CLU_2780280_0_0_1"/>
<reference evidence="2" key="2">
    <citation type="submission" date="2018-05" db="EMBL/GenBank/DDBJ databases">
        <title>OpunRS2 (Oryza punctata Reference Sequence Version 2).</title>
        <authorList>
            <person name="Zhang J."/>
            <person name="Kudrna D."/>
            <person name="Lee S."/>
            <person name="Talag J."/>
            <person name="Welchert J."/>
            <person name="Wing R.A."/>
        </authorList>
    </citation>
    <scope>NUCLEOTIDE SEQUENCE [LARGE SCALE GENOMIC DNA]</scope>
</reference>
<feature type="region of interest" description="Disordered" evidence="1">
    <location>
        <begin position="1"/>
        <end position="69"/>
    </location>
</feature>